<dbReference type="Proteomes" id="UP000663855">
    <property type="component" value="Unassembled WGS sequence"/>
</dbReference>
<reference evidence="1" key="1">
    <citation type="submission" date="2021-02" db="EMBL/GenBank/DDBJ databases">
        <authorList>
            <person name="Nowell W R."/>
        </authorList>
    </citation>
    <scope>NUCLEOTIDE SEQUENCE</scope>
</reference>
<accession>A0A816ALZ9</accession>
<dbReference type="EMBL" id="CAJNOV010017028">
    <property type="protein sequence ID" value="CAF1599332.1"/>
    <property type="molecule type" value="Genomic_DNA"/>
</dbReference>
<organism evidence="1 2">
    <name type="scientific">Rotaria magnacalcarata</name>
    <dbReference type="NCBI Taxonomy" id="392030"/>
    <lineage>
        <taxon>Eukaryota</taxon>
        <taxon>Metazoa</taxon>
        <taxon>Spiralia</taxon>
        <taxon>Gnathifera</taxon>
        <taxon>Rotifera</taxon>
        <taxon>Eurotatoria</taxon>
        <taxon>Bdelloidea</taxon>
        <taxon>Philodinida</taxon>
        <taxon>Philodinidae</taxon>
        <taxon>Rotaria</taxon>
    </lineage>
</organism>
<gene>
    <name evidence="1" type="ORF">CJN711_LOCUS34969</name>
</gene>
<name>A0A816ALZ9_9BILA</name>
<proteinExistence type="predicted"/>
<evidence type="ECO:0000313" key="1">
    <source>
        <dbReference type="EMBL" id="CAF1599332.1"/>
    </source>
</evidence>
<protein>
    <submittedName>
        <fullName evidence="1">Uncharacterized protein</fullName>
    </submittedName>
</protein>
<sequence>MLQIQTRSADSVAALQQAAQILNVQPPDNWNNYAHPSVTTGSTGAAQVGISTVGNVTASWPIPDQFRHDAVQSVRLLVIAASESSYTAQAFVFNTESDASLSSLIIVANKINSPADPNSPVAIRYVAINTNADIKQQFSQFVRRKCHTCIKCVWTSNCCCTNIVEYASRGNTPGEINIIQQKLAADQFAWFNQQTFNRVLVIDRSTFSDLHRNQVGLVEAIDKYLSNNVVKAEVLAQYNDSLLTALQTNVASLKLSIQKLKLTKISSNHIRMFLATLAKDYGFDDIFSDPQQLQTPKFSYENVFTKPVVGENTNQSIKYIWILGENMNNLTYTINFLHMDINSQVLIETLLPNNTNTSQIVQGSKQLKIARTATLTDDGQFTQERLLTPQTTLTLQTTKVALNILRFISASTLAPQRNRMLSYFQSEIISTSHNRNNNNDITSSNSTDKISTLANAISSIVKVAKEIFSIFKSSSSSTIISRIMQAGFKHFDQKTRILKVLNMPAERVTEFVNAIIMDYNLPSQGSFMLGLTYSDDFAWDYVEYLYSPNQNGIYRSLTLFKNGDSRTNTASFYIVDINANWEIAPDLLIVEKRKSRLGGLFEKTTQSIEYVPHTLTFDEATRLKEFFTLLAIDKMAVTLGIKIPALQLK</sequence>
<comment type="caution">
    <text evidence="1">The sequence shown here is derived from an EMBL/GenBank/DDBJ whole genome shotgun (WGS) entry which is preliminary data.</text>
</comment>
<dbReference type="AlphaFoldDB" id="A0A816ALZ9"/>
<evidence type="ECO:0000313" key="2">
    <source>
        <dbReference type="Proteomes" id="UP000663855"/>
    </source>
</evidence>